<name>A0A5J5HUD2_9BACI</name>
<feature type="transmembrane region" description="Helical" evidence="1">
    <location>
        <begin position="91"/>
        <end position="109"/>
    </location>
</feature>
<keyword evidence="3" id="KW-0378">Hydrolase</keyword>
<feature type="transmembrane region" description="Helical" evidence="1">
    <location>
        <begin position="168"/>
        <end position="186"/>
    </location>
</feature>
<feature type="transmembrane region" description="Helical" evidence="1">
    <location>
        <begin position="21"/>
        <end position="40"/>
    </location>
</feature>
<dbReference type="GO" id="GO:0004175">
    <property type="term" value="F:endopeptidase activity"/>
    <property type="evidence" value="ECO:0007669"/>
    <property type="project" value="UniProtKB-ARBA"/>
</dbReference>
<evidence type="ECO:0000256" key="1">
    <source>
        <dbReference type="SAM" id="Phobius"/>
    </source>
</evidence>
<keyword evidence="1" id="KW-0812">Transmembrane</keyword>
<dbReference type="Pfam" id="PF02517">
    <property type="entry name" value="Rce1-like"/>
    <property type="match status" value="1"/>
</dbReference>
<evidence type="ECO:0000259" key="2">
    <source>
        <dbReference type="Pfam" id="PF02517"/>
    </source>
</evidence>
<organism evidence="3 4">
    <name type="scientific">Niallia endozanthoxylica</name>
    <dbReference type="NCBI Taxonomy" id="2036016"/>
    <lineage>
        <taxon>Bacteria</taxon>
        <taxon>Bacillati</taxon>
        <taxon>Bacillota</taxon>
        <taxon>Bacilli</taxon>
        <taxon>Bacillales</taxon>
        <taxon>Bacillaceae</taxon>
        <taxon>Niallia</taxon>
    </lineage>
</organism>
<dbReference type="EMBL" id="VYKL01000015">
    <property type="protein sequence ID" value="KAA9026160.1"/>
    <property type="molecule type" value="Genomic_DNA"/>
</dbReference>
<dbReference type="Proteomes" id="UP000326671">
    <property type="component" value="Unassembled WGS sequence"/>
</dbReference>
<feature type="transmembrane region" description="Helical" evidence="1">
    <location>
        <begin position="115"/>
        <end position="135"/>
    </location>
</feature>
<feature type="transmembrane region" description="Helical" evidence="1">
    <location>
        <begin position="142"/>
        <end position="162"/>
    </location>
</feature>
<keyword evidence="1" id="KW-0472">Membrane</keyword>
<dbReference type="GO" id="GO:0080120">
    <property type="term" value="P:CAAX-box protein maturation"/>
    <property type="evidence" value="ECO:0007669"/>
    <property type="project" value="UniProtKB-ARBA"/>
</dbReference>
<dbReference type="InterPro" id="IPR003675">
    <property type="entry name" value="Rce1/LyrA-like_dom"/>
</dbReference>
<keyword evidence="3" id="KW-0645">Protease</keyword>
<dbReference type="GO" id="GO:0008237">
    <property type="term" value="F:metallopeptidase activity"/>
    <property type="evidence" value="ECO:0007669"/>
    <property type="project" value="UniProtKB-KW"/>
</dbReference>
<accession>A0A5J5HUD2</accession>
<keyword evidence="3" id="KW-0482">Metalloprotease</keyword>
<protein>
    <submittedName>
        <fullName evidence="3">CPBP family intramembrane metalloprotease</fullName>
    </submittedName>
</protein>
<feature type="transmembrane region" description="Helical" evidence="1">
    <location>
        <begin position="60"/>
        <end position="79"/>
    </location>
</feature>
<reference evidence="3 4" key="1">
    <citation type="submission" date="2019-09" db="EMBL/GenBank/DDBJ databases">
        <title>Whole genome sequences of isolates from the Mars Exploration Rovers.</title>
        <authorList>
            <person name="Seuylemezian A."/>
            <person name="Vaishampayan P."/>
        </authorList>
    </citation>
    <scope>NUCLEOTIDE SEQUENCE [LARGE SCALE GENOMIC DNA]</scope>
    <source>
        <strain evidence="3 4">MER_TA_151</strain>
    </source>
</reference>
<evidence type="ECO:0000313" key="4">
    <source>
        <dbReference type="Proteomes" id="UP000326671"/>
    </source>
</evidence>
<keyword evidence="1" id="KW-1133">Transmembrane helix</keyword>
<keyword evidence="4" id="KW-1185">Reference proteome</keyword>
<comment type="caution">
    <text evidence="3">The sequence shown here is derived from an EMBL/GenBank/DDBJ whole genome shotgun (WGS) entry which is preliminary data.</text>
</comment>
<dbReference type="RefSeq" id="WP_150439809.1">
    <property type="nucleotide sequence ID" value="NZ_VYKL01000015.1"/>
</dbReference>
<dbReference type="OrthoDB" id="1523022at2"/>
<gene>
    <name evidence="3" type="ORF">F4V44_09810</name>
</gene>
<dbReference type="AlphaFoldDB" id="A0A5J5HUD2"/>
<dbReference type="GO" id="GO:0006508">
    <property type="term" value="P:proteolysis"/>
    <property type="evidence" value="ECO:0007669"/>
    <property type="project" value="UniProtKB-KW"/>
</dbReference>
<feature type="domain" description="CAAX prenyl protease 2/Lysostaphin resistance protein A-like" evidence="2">
    <location>
        <begin position="98"/>
        <end position="181"/>
    </location>
</feature>
<evidence type="ECO:0000313" key="3">
    <source>
        <dbReference type="EMBL" id="KAA9026160.1"/>
    </source>
</evidence>
<sequence>MKKKYRDLIQDLTDEQLIRSLYFTQIFLILCSFFLGIFLFDNYSAFFMLFRWNDPNILLVGGTAGLAVFFLDLILMRILPDKYYDDGGLNSRLFQGKSILQVAFIAAIVSISEEILFRGIIQTHLGLVISSLIFAFVHYRYLFNWFLFINVIGLSFLIGYIYLQTENILVTIFMHFLIDFLLGCVIKNKAKKHTE</sequence>
<proteinExistence type="predicted"/>